<dbReference type="Gene3D" id="1.10.260.40">
    <property type="entry name" value="lambda repressor-like DNA-binding domains"/>
    <property type="match status" value="1"/>
</dbReference>
<dbReference type="Gene3D" id="2.10.260.10">
    <property type="match status" value="1"/>
</dbReference>
<dbReference type="NCBIfam" id="TIGR01439">
    <property type="entry name" value="lp_hng_hel_AbrB"/>
    <property type="match status" value="1"/>
</dbReference>
<dbReference type="GO" id="GO:0003677">
    <property type="term" value="F:DNA binding"/>
    <property type="evidence" value="ECO:0007669"/>
    <property type="project" value="UniProtKB-KW"/>
</dbReference>
<dbReference type="InterPro" id="IPR001387">
    <property type="entry name" value="Cro/C1-type_HTH"/>
</dbReference>
<accession>C4GCV7</accession>
<evidence type="ECO:0000313" key="4">
    <source>
        <dbReference type="Proteomes" id="UP000003494"/>
    </source>
</evidence>
<dbReference type="HOGENOM" id="CLU_133814_0_0_9"/>
<comment type="caution">
    <text evidence="3">The sequence shown here is derived from an EMBL/GenBank/DDBJ whole genome shotgun (WGS) entry which is preliminary data.</text>
</comment>
<dbReference type="PROSITE" id="PS50943">
    <property type="entry name" value="HTH_CROC1"/>
    <property type="match status" value="1"/>
</dbReference>
<dbReference type="SUPFAM" id="SSF47413">
    <property type="entry name" value="lambda repressor-like DNA-binding domains"/>
    <property type="match status" value="1"/>
</dbReference>
<name>C4GCV7_9FIRM</name>
<gene>
    <name evidence="3" type="ORF">GCWU000342_01801</name>
</gene>
<dbReference type="CDD" id="cd00093">
    <property type="entry name" value="HTH_XRE"/>
    <property type="match status" value="1"/>
</dbReference>
<evidence type="ECO:0000259" key="2">
    <source>
        <dbReference type="PROSITE" id="PS50943"/>
    </source>
</evidence>
<dbReference type="PANTHER" id="PTHR46558">
    <property type="entry name" value="TRACRIPTIONAL REGULATORY PROTEIN-RELATED-RELATED"/>
    <property type="match status" value="1"/>
</dbReference>
<evidence type="ECO:0000256" key="1">
    <source>
        <dbReference type="ARBA" id="ARBA00023125"/>
    </source>
</evidence>
<dbReference type="EMBL" id="ACIP02000004">
    <property type="protein sequence ID" value="EEP27807.1"/>
    <property type="molecule type" value="Genomic_DNA"/>
</dbReference>
<feature type="domain" description="HTH cro/C1-type" evidence="2">
    <location>
        <begin position="7"/>
        <end position="61"/>
    </location>
</feature>
<dbReference type="Proteomes" id="UP000003494">
    <property type="component" value="Unassembled WGS sequence"/>
</dbReference>
<dbReference type="Pfam" id="PF04014">
    <property type="entry name" value="MazE_antitoxin"/>
    <property type="match status" value="1"/>
</dbReference>
<dbReference type="SMART" id="SM00530">
    <property type="entry name" value="HTH_XRE"/>
    <property type="match status" value="1"/>
</dbReference>
<dbReference type="Pfam" id="PF01381">
    <property type="entry name" value="HTH_3"/>
    <property type="match status" value="1"/>
</dbReference>
<proteinExistence type="predicted"/>
<dbReference type="SMART" id="SM00966">
    <property type="entry name" value="SpoVT_AbrB"/>
    <property type="match status" value="1"/>
</dbReference>
<keyword evidence="4" id="KW-1185">Reference proteome</keyword>
<dbReference type="eggNOG" id="COG2002">
    <property type="taxonomic scope" value="Bacteria"/>
</dbReference>
<protein>
    <submittedName>
        <fullName evidence="3">Transcriptional regulator, AbrB family</fullName>
    </submittedName>
</protein>
<sequence length="141" mass="15435">MSFADNLIELRKYHDLSQEELAEKIGVSRQTLSKYETGESLPDIEKGKLLADAFGVSIDDLISYDKNKEDNLGLGVPPKGKHIFGMVKVGDKGQIVIPAKARKIFDINTGDNLIVLGDEGQGLAIIKEKGLLSLLNNARKK</sequence>
<dbReference type="InterPro" id="IPR037914">
    <property type="entry name" value="SpoVT-AbrB_sf"/>
</dbReference>
<dbReference type="RefSeq" id="WP_006906797.1">
    <property type="nucleotide sequence ID" value="NZ_GG665867.1"/>
</dbReference>
<dbReference type="SUPFAM" id="SSF89447">
    <property type="entry name" value="AbrB/MazE/MraZ-like"/>
    <property type="match status" value="1"/>
</dbReference>
<dbReference type="eggNOG" id="COG1476">
    <property type="taxonomic scope" value="Bacteria"/>
</dbReference>
<dbReference type="AlphaFoldDB" id="C4GCV7"/>
<keyword evidence="1" id="KW-0238">DNA-binding</keyword>
<organism evidence="3 4">
    <name type="scientific">Shuttleworthella satelles DSM 14600</name>
    <dbReference type="NCBI Taxonomy" id="626523"/>
    <lineage>
        <taxon>Bacteria</taxon>
        <taxon>Bacillati</taxon>
        <taxon>Bacillota</taxon>
        <taxon>Clostridia</taxon>
        <taxon>Lachnospirales</taxon>
        <taxon>Lachnospiraceae</taxon>
        <taxon>Shuttleworthella</taxon>
    </lineage>
</organism>
<dbReference type="InterPro" id="IPR007159">
    <property type="entry name" value="SpoVT-AbrB_dom"/>
</dbReference>
<dbReference type="InterPro" id="IPR010982">
    <property type="entry name" value="Lambda_DNA-bd_dom_sf"/>
</dbReference>
<evidence type="ECO:0000313" key="3">
    <source>
        <dbReference type="EMBL" id="EEP27807.1"/>
    </source>
</evidence>
<dbReference type="STRING" id="626523.GCWU000342_01801"/>
<reference evidence="3" key="1">
    <citation type="submission" date="2009-04" db="EMBL/GenBank/DDBJ databases">
        <authorList>
            <person name="Weinstock G."/>
            <person name="Sodergren E."/>
            <person name="Clifton S."/>
            <person name="Fulton L."/>
            <person name="Fulton B."/>
            <person name="Courtney L."/>
            <person name="Fronick C."/>
            <person name="Harrison M."/>
            <person name="Strong C."/>
            <person name="Farmer C."/>
            <person name="Delahaunty K."/>
            <person name="Markovic C."/>
            <person name="Hall O."/>
            <person name="Minx P."/>
            <person name="Tomlinson C."/>
            <person name="Mitreva M."/>
            <person name="Nelson J."/>
            <person name="Hou S."/>
            <person name="Wollam A."/>
            <person name="Pepin K.H."/>
            <person name="Johnson M."/>
            <person name="Bhonagiri V."/>
            <person name="Nash W.E."/>
            <person name="Warren W."/>
            <person name="Chinwalla A."/>
            <person name="Mardis E.R."/>
            <person name="Wilson R.K."/>
        </authorList>
    </citation>
    <scope>NUCLEOTIDE SEQUENCE [LARGE SCALE GENOMIC DNA]</scope>
    <source>
        <strain evidence="3">DSM 14600</strain>
    </source>
</reference>
<dbReference type="PANTHER" id="PTHR46558:SF11">
    <property type="entry name" value="HTH-TYPE TRANSCRIPTIONAL REGULATOR XRE"/>
    <property type="match status" value="1"/>
</dbReference>